<sequence length="818" mass="86331">MLKRPQDSGTSVREGIMQQTLRPYVTTGLAIVGVGLVAAPPVTSQLPQLQREIAAVQQRSVALTADGDFFSPWTDLFNNTAANLQALNQNSVDMWGLLVHVFTNPTQAISGIPDVINIFTNPLPGIDVQAFPFPVDIDLQLPLWLNSLLTGMGPMMAVFAAMQQLMQQILDFTDPMGALSALVGAPATLLDAFLNGHESLDIAGFSLPLFNGLLTPAQPGLSLDVGGVVDMTGLGDTTITDLLSQAGIGDTPLDTLIIDLLDQVGYGHMTPVDLLDEFGVGTETLSNLLIGLFNEAGIGNPTIAELLTDLGGISPDDSIASLLIALLNSPEIGIGNPTLSEFILDLVGGDNATVGGLIKDLLGAQGSESLASLVDPSWTVGGLLTDSLGDPPLTELFEQLGLGGITVGELTGMFGEYGEQTLIDLLNDGFMPGMTGDSELMDVLLSMFPPGATLADLMGDYGFTTLGQMLEEMPIGENDMGYDPTTPVTDVGLVDLMYTLPSPEPGYPNLAETPLGVLAPDQASLLEKAGNPTLGAVMGPNTVGEVVQNMGLYDVNVFTLLGAMNLDDYELATLFEGLGDLTGNVTVEEFLTAWDFNPTLTELMTNVFGGLGLTDTTLLSLFSDWGMDSVSLGGLIDSLGLNDLYIQAMLNNLGLNNIDLDMFIDRLGLSDIYIANLLNGLGMGDQHLDDFINELLGTTSIGSMLGGLGLDEVYLDDFITDVMTSLLGDPTLSTFLGWLGLDNYDLDTIVANLGLGDVTINSLLTDLGFGDLDINGLIDGMGLSDLGILNFDSDFFGMLPLWLNDIPQQIAEALGFYG</sequence>
<reference evidence="2 3" key="1">
    <citation type="journal article" date="2019" name="Emerg. Microbes Infect.">
        <title>Comprehensive subspecies identification of 175 nontuberculous mycobacteria species based on 7547 genomic profiles.</title>
        <authorList>
            <person name="Matsumoto Y."/>
            <person name="Kinjo T."/>
            <person name="Motooka D."/>
            <person name="Nabeya D."/>
            <person name="Jung N."/>
            <person name="Uechi K."/>
            <person name="Horii T."/>
            <person name="Iida T."/>
            <person name="Fujita J."/>
            <person name="Nakamura S."/>
        </authorList>
    </citation>
    <scope>NUCLEOTIDE SEQUENCE [LARGE SCALE GENOMIC DNA]</scope>
    <source>
        <strain evidence="2 3">JCM 30723</strain>
    </source>
</reference>
<name>A0A7I9YEN4_MYCAL</name>
<gene>
    <name evidence="2" type="ORF">MALGJ_37500</name>
</gene>
<dbReference type="AlphaFoldDB" id="A0A7I9YEN4"/>
<comment type="caution">
    <text evidence="2">The sequence shown here is derived from an EMBL/GenBank/DDBJ whole genome shotgun (WGS) entry which is preliminary data.</text>
</comment>
<keyword evidence="1" id="KW-1133">Transmembrane helix</keyword>
<evidence type="ECO:0000313" key="3">
    <source>
        <dbReference type="Proteomes" id="UP000465305"/>
    </source>
</evidence>
<evidence type="ECO:0000256" key="1">
    <source>
        <dbReference type="SAM" id="Phobius"/>
    </source>
</evidence>
<accession>A0A7I9YEN4</accession>
<proteinExistence type="predicted"/>
<dbReference type="Proteomes" id="UP000465305">
    <property type="component" value="Unassembled WGS sequence"/>
</dbReference>
<feature type="transmembrane region" description="Helical" evidence="1">
    <location>
        <begin position="21"/>
        <end position="42"/>
    </location>
</feature>
<keyword evidence="1" id="KW-0472">Membrane</keyword>
<organism evidence="2 3">
    <name type="scientific">Mycolicibacter algericus</name>
    <name type="common">Mycobacterium algericum</name>
    <dbReference type="NCBI Taxonomy" id="1288388"/>
    <lineage>
        <taxon>Bacteria</taxon>
        <taxon>Bacillati</taxon>
        <taxon>Actinomycetota</taxon>
        <taxon>Actinomycetes</taxon>
        <taxon>Mycobacteriales</taxon>
        <taxon>Mycobacteriaceae</taxon>
        <taxon>Mycolicibacter</taxon>
    </lineage>
</organism>
<protein>
    <submittedName>
        <fullName evidence="2">Uncharacterized protein</fullName>
    </submittedName>
</protein>
<evidence type="ECO:0000313" key="2">
    <source>
        <dbReference type="EMBL" id="GFG87074.1"/>
    </source>
</evidence>
<dbReference type="EMBL" id="BLKY01000001">
    <property type="protein sequence ID" value="GFG87074.1"/>
    <property type="molecule type" value="Genomic_DNA"/>
</dbReference>
<keyword evidence="1" id="KW-0812">Transmembrane</keyword>